<dbReference type="FunFam" id="3.30.830.10:FF:000004">
    <property type="entry name" value="Putative insulin-degrading enzyme"/>
    <property type="match status" value="1"/>
</dbReference>
<comment type="similarity">
    <text evidence="1">Belongs to the peptidase M16 family.</text>
</comment>
<evidence type="ECO:0000256" key="6">
    <source>
        <dbReference type="ARBA" id="ARBA00023049"/>
    </source>
</evidence>
<dbReference type="OMA" id="CINSADS"/>
<evidence type="ECO:0000313" key="8">
    <source>
        <dbReference type="Proteomes" id="UP000887565"/>
    </source>
</evidence>
<evidence type="ECO:0000256" key="3">
    <source>
        <dbReference type="ARBA" id="ARBA00022723"/>
    </source>
</evidence>
<keyword evidence="3" id="KW-0479">Metal-binding</keyword>
<keyword evidence="6" id="KW-0482">Metalloprotease</keyword>
<keyword evidence="5" id="KW-0862">Zinc</keyword>
<dbReference type="InterPro" id="IPR011249">
    <property type="entry name" value="Metalloenz_LuxS/M16"/>
</dbReference>
<dbReference type="InterPro" id="IPR050626">
    <property type="entry name" value="Peptidase_M16"/>
</dbReference>
<keyword evidence="2" id="KW-0645">Protease</keyword>
<dbReference type="GO" id="GO:0046872">
    <property type="term" value="F:metal ion binding"/>
    <property type="evidence" value="ECO:0007669"/>
    <property type="project" value="UniProtKB-KW"/>
</dbReference>
<evidence type="ECO:0000259" key="7">
    <source>
        <dbReference type="Pfam" id="PF00675"/>
    </source>
</evidence>
<sequence>MCKMIEIVVNFLIGHVRFNMKPNQSLSKYVKRQIDDVVKSPEDKRLYRGYELANELLVLLISDPLTDKSAASLDVNVGYMCDPVKLPGLAHFCEHMLFMGTKKYPVENDYDNYLSNHGGSSNAYTTAEHTNFFFEVGPDHLDGAIDRFAQFFISPLFEKDAVEREVMAVDSEFQNYIQDDDDRLLQLERTLAKELHPFRKFDCGNRATLFENPRAKHNLDPLEELIKFYNQFYSSNLMRAVIIGKETLDQLAEMCTYMPENQFINIKLFVIELQQIYYNDDFFGSFKNLVFALKNAHRRFIY</sequence>
<protein>
    <submittedName>
        <fullName evidence="9">Peptidase M16 N-terminal domain-containing protein</fullName>
    </submittedName>
</protein>
<dbReference type="PANTHER" id="PTHR43690:SF18">
    <property type="entry name" value="INSULIN-DEGRADING ENZYME-RELATED"/>
    <property type="match status" value="1"/>
</dbReference>
<dbReference type="SUPFAM" id="SSF63411">
    <property type="entry name" value="LuxS/MPP-like metallohydrolase"/>
    <property type="match status" value="1"/>
</dbReference>
<dbReference type="PANTHER" id="PTHR43690">
    <property type="entry name" value="NARDILYSIN"/>
    <property type="match status" value="1"/>
</dbReference>
<dbReference type="GO" id="GO:0004222">
    <property type="term" value="F:metalloendopeptidase activity"/>
    <property type="evidence" value="ECO:0007669"/>
    <property type="project" value="InterPro"/>
</dbReference>
<dbReference type="Proteomes" id="UP000887565">
    <property type="component" value="Unplaced"/>
</dbReference>
<dbReference type="WBParaSite" id="nRc.2.0.1.t44865-RA">
    <property type="protein sequence ID" value="nRc.2.0.1.t44865-RA"/>
    <property type="gene ID" value="nRc.2.0.1.g44865"/>
</dbReference>
<dbReference type="InterPro" id="IPR011765">
    <property type="entry name" value="Pept_M16_N"/>
</dbReference>
<keyword evidence="4" id="KW-0378">Hydrolase</keyword>
<evidence type="ECO:0000313" key="9">
    <source>
        <dbReference type="WBParaSite" id="nRc.2.0.1.t44865-RA"/>
    </source>
</evidence>
<evidence type="ECO:0000256" key="2">
    <source>
        <dbReference type="ARBA" id="ARBA00022670"/>
    </source>
</evidence>
<evidence type="ECO:0000256" key="5">
    <source>
        <dbReference type="ARBA" id="ARBA00022833"/>
    </source>
</evidence>
<dbReference type="InterPro" id="IPR001431">
    <property type="entry name" value="Pept_M16_Zn_BS"/>
</dbReference>
<dbReference type="PROSITE" id="PS00143">
    <property type="entry name" value="INSULINASE"/>
    <property type="match status" value="1"/>
</dbReference>
<name>A0A915L512_ROMCU</name>
<reference evidence="9" key="1">
    <citation type="submission" date="2022-11" db="UniProtKB">
        <authorList>
            <consortium name="WormBaseParasite"/>
        </authorList>
    </citation>
    <scope>IDENTIFICATION</scope>
</reference>
<keyword evidence="8" id="KW-1185">Reference proteome</keyword>
<dbReference type="GO" id="GO:0005829">
    <property type="term" value="C:cytosol"/>
    <property type="evidence" value="ECO:0007669"/>
    <property type="project" value="TreeGrafter"/>
</dbReference>
<dbReference type="Pfam" id="PF00675">
    <property type="entry name" value="Peptidase_M16"/>
    <property type="match status" value="1"/>
</dbReference>
<dbReference type="AlphaFoldDB" id="A0A915L512"/>
<accession>A0A915L512</accession>
<dbReference type="GO" id="GO:0005739">
    <property type="term" value="C:mitochondrion"/>
    <property type="evidence" value="ECO:0007669"/>
    <property type="project" value="TreeGrafter"/>
</dbReference>
<evidence type="ECO:0000256" key="4">
    <source>
        <dbReference type="ARBA" id="ARBA00022801"/>
    </source>
</evidence>
<dbReference type="Gene3D" id="3.30.830.10">
    <property type="entry name" value="Metalloenzyme, LuxS/M16 peptidase-like"/>
    <property type="match status" value="1"/>
</dbReference>
<dbReference type="GO" id="GO:0051603">
    <property type="term" value="P:proteolysis involved in protein catabolic process"/>
    <property type="evidence" value="ECO:0007669"/>
    <property type="project" value="TreeGrafter"/>
</dbReference>
<evidence type="ECO:0000256" key="1">
    <source>
        <dbReference type="ARBA" id="ARBA00007261"/>
    </source>
</evidence>
<feature type="domain" description="Peptidase M16 N-terminal" evidence="7">
    <location>
        <begin position="58"/>
        <end position="183"/>
    </location>
</feature>
<dbReference type="GO" id="GO:0043171">
    <property type="term" value="P:peptide catabolic process"/>
    <property type="evidence" value="ECO:0007669"/>
    <property type="project" value="TreeGrafter"/>
</dbReference>
<organism evidence="8 9">
    <name type="scientific">Romanomermis culicivorax</name>
    <name type="common">Nematode worm</name>
    <dbReference type="NCBI Taxonomy" id="13658"/>
    <lineage>
        <taxon>Eukaryota</taxon>
        <taxon>Metazoa</taxon>
        <taxon>Ecdysozoa</taxon>
        <taxon>Nematoda</taxon>
        <taxon>Enoplea</taxon>
        <taxon>Dorylaimia</taxon>
        <taxon>Mermithida</taxon>
        <taxon>Mermithoidea</taxon>
        <taxon>Mermithidae</taxon>
        <taxon>Romanomermis</taxon>
    </lineage>
</organism>
<proteinExistence type="inferred from homology"/>